<keyword evidence="2" id="KW-1185">Reference proteome</keyword>
<evidence type="ECO:0000313" key="1">
    <source>
        <dbReference type="EMBL" id="KAF9533579.1"/>
    </source>
</evidence>
<evidence type="ECO:0008006" key="3">
    <source>
        <dbReference type="Google" id="ProtNLM"/>
    </source>
</evidence>
<gene>
    <name evidence="1" type="ORF">CPB83DRAFT_890061</name>
</gene>
<sequence length="296" mass="33257">MASTSNTFVPHPDDKIIAVIGLPGSGKSTIIDHITGLTNSSPRANSTLGATNHGVDPIRHSHPFLPGKCLVILEVGCPEDDDDLVESLDKAEEWISSNYNKTVRLSGILYVHSIQQNRVPPIKEELRRRLEPFSKSKGVVIVTTFWFKKSKADSTKAPAREAQLEGEYWYPLIRNGASHLKFEIEFSSCAAKILRHLLTQRSNGTHLKNVFEKVGTTFVKSSAGRRISIQIEQILLQEQENMKRVSGFLDKTPSSPVPPPISDEIQQLERRIHELHEKISKLRTSFARRLFARMFG</sequence>
<dbReference type="Gene3D" id="3.40.50.300">
    <property type="entry name" value="P-loop containing nucleotide triphosphate hydrolases"/>
    <property type="match status" value="1"/>
</dbReference>
<protein>
    <recommendedName>
        <fullName evidence="3">G domain-containing protein</fullName>
    </recommendedName>
</protein>
<organism evidence="1 2">
    <name type="scientific">Crepidotus variabilis</name>
    <dbReference type="NCBI Taxonomy" id="179855"/>
    <lineage>
        <taxon>Eukaryota</taxon>
        <taxon>Fungi</taxon>
        <taxon>Dikarya</taxon>
        <taxon>Basidiomycota</taxon>
        <taxon>Agaricomycotina</taxon>
        <taxon>Agaricomycetes</taxon>
        <taxon>Agaricomycetidae</taxon>
        <taxon>Agaricales</taxon>
        <taxon>Agaricineae</taxon>
        <taxon>Crepidotaceae</taxon>
        <taxon>Crepidotus</taxon>
    </lineage>
</organism>
<dbReference type="InterPro" id="IPR027417">
    <property type="entry name" value="P-loop_NTPase"/>
</dbReference>
<name>A0A9P6ER86_9AGAR</name>
<dbReference type="OrthoDB" id="8954335at2759"/>
<accession>A0A9P6ER86</accession>
<dbReference type="SUPFAM" id="SSF52540">
    <property type="entry name" value="P-loop containing nucleoside triphosphate hydrolases"/>
    <property type="match status" value="1"/>
</dbReference>
<dbReference type="Proteomes" id="UP000807306">
    <property type="component" value="Unassembled WGS sequence"/>
</dbReference>
<comment type="caution">
    <text evidence="1">The sequence shown here is derived from an EMBL/GenBank/DDBJ whole genome shotgun (WGS) entry which is preliminary data.</text>
</comment>
<evidence type="ECO:0000313" key="2">
    <source>
        <dbReference type="Proteomes" id="UP000807306"/>
    </source>
</evidence>
<dbReference type="EMBL" id="MU157828">
    <property type="protein sequence ID" value="KAF9533579.1"/>
    <property type="molecule type" value="Genomic_DNA"/>
</dbReference>
<proteinExistence type="predicted"/>
<reference evidence="1" key="1">
    <citation type="submission" date="2020-11" db="EMBL/GenBank/DDBJ databases">
        <authorList>
            <consortium name="DOE Joint Genome Institute"/>
            <person name="Ahrendt S."/>
            <person name="Riley R."/>
            <person name="Andreopoulos W."/>
            <person name="Labutti K."/>
            <person name="Pangilinan J."/>
            <person name="Ruiz-Duenas F.J."/>
            <person name="Barrasa J.M."/>
            <person name="Sanchez-Garcia M."/>
            <person name="Camarero S."/>
            <person name="Miyauchi S."/>
            <person name="Serrano A."/>
            <person name="Linde D."/>
            <person name="Babiker R."/>
            <person name="Drula E."/>
            <person name="Ayuso-Fernandez I."/>
            <person name="Pacheco R."/>
            <person name="Padilla G."/>
            <person name="Ferreira P."/>
            <person name="Barriuso J."/>
            <person name="Kellner H."/>
            <person name="Castanera R."/>
            <person name="Alfaro M."/>
            <person name="Ramirez L."/>
            <person name="Pisabarro A.G."/>
            <person name="Kuo A."/>
            <person name="Tritt A."/>
            <person name="Lipzen A."/>
            <person name="He G."/>
            <person name="Yan M."/>
            <person name="Ng V."/>
            <person name="Cullen D."/>
            <person name="Martin F."/>
            <person name="Rosso M.-N."/>
            <person name="Henrissat B."/>
            <person name="Hibbett D."/>
            <person name="Martinez A.T."/>
            <person name="Grigoriev I.V."/>
        </authorList>
    </citation>
    <scope>NUCLEOTIDE SEQUENCE</scope>
    <source>
        <strain evidence="1">CBS 506.95</strain>
    </source>
</reference>
<dbReference type="AlphaFoldDB" id="A0A9P6ER86"/>